<sequence length="190" mass="20937">MATIDELSTIVAQLVEANENLQQSVKKLLRQRKLDFRIPQLATGFDIEDVIFPPTVRVTNGAQIISNNITTTFTFDTETWDTDGMHSTASNTSRLTVKTTGKYRYSAHIRWDAHGTGVRAIRILLNNATVINQIVTNDTPNDAVDMQITGTYELSIGSYIELQGFQNSGGNLATETASGGSEFSMEWISS</sequence>
<accession>A0A0F9PIH1</accession>
<evidence type="ECO:0000313" key="2">
    <source>
        <dbReference type="EMBL" id="KKN31635.1"/>
    </source>
</evidence>
<gene>
    <name evidence="2" type="ORF">LCGC14_0821840</name>
</gene>
<dbReference type="EMBL" id="LAZR01002312">
    <property type="protein sequence ID" value="KKN31635.1"/>
    <property type="molecule type" value="Genomic_DNA"/>
</dbReference>
<evidence type="ECO:0008006" key="3">
    <source>
        <dbReference type="Google" id="ProtNLM"/>
    </source>
</evidence>
<keyword evidence="1" id="KW-0175">Coiled coil</keyword>
<dbReference type="AlphaFoldDB" id="A0A0F9PIH1"/>
<name>A0A0F9PIH1_9ZZZZ</name>
<feature type="coiled-coil region" evidence="1">
    <location>
        <begin position="4"/>
        <end position="31"/>
    </location>
</feature>
<protein>
    <recommendedName>
        <fullName evidence="3">C1q domain-containing protein</fullName>
    </recommendedName>
</protein>
<dbReference type="InterPro" id="IPR008983">
    <property type="entry name" value="Tumour_necrosis_fac-like_dom"/>
</dbReference>
<proteinExistence type="predicted"/>
<reference evidence="2" key="1">
    <citation type="journal article" date="2015" name="Nature">
        <title>Complex archaea that bridge the gap between prokaryotes and eukaryotes.</title>
        <authorList>
            <person name="Spang A."/>
            <person name="Saw J.H."/>
            <person name="Jorgensen S.L."/>
            <person name="Zaremba-Niedzwiedzka K."/>
            <person name="Martijn J."/>
            <person name="Lind A.E."/>
            <person name="van Eijk R."/>
            <person name="Schleper C."/>
            <person name="Guy L."/>
            <person name="Ettema T.J."/>
        </authorList>
    </citation>
    <scope>NUCLEOTIDE SEQUENCE</scope>
</reference>
<comment type="caution">
    <text evidence="2">The sequence shown here is derived from an EMBL/GenBank/DDBJ whole genome shotgun (WGS) entry which is preliminary data.</text>
</comment>
<organism evidence="2">
    <name type="scientific">marine sediment metagenome</name>
    <dbReference type="NCBI Taxonomy" id="412755"/>
    <lineage>
        <taxon>unclassified sequences</taxon>
        <taxon>metagenomes</taxon>
        <taxon>ecological metagenomes</taxon>
    </lineage>
</organism>
<evidence type="ECO:0000256" key="1">
    <source>
        <dbReference type="SAM" id="Coils"/>
    </source>
</evidence>
<dbReference type="Gene3D" id="2.60.120.40">
    <property type="match status" value="1"/>
</dbReference>